<dbReference type="Proteomes" id="UP001169719">
    <property type="component" value="Unassembled WGS sequence"/>
</dbReference>
<keyword evidence="3" id="KW-0804">Transcription</keyword>
<gene>
    <name evidence="5" type="ORF">QWJ08_02300</name>
</gene>
<dbReference type="Gene3D" id="3.40.50.2300">
    <property type="match status" value="1"/>
</dbReference>
<dbReference type="CDD" id="cd06170">
    <property type="entry name" value="LuxR_C_like"/>
    <property type="match status" value="1"/>
</dbReference>
<dbReference type="EMBL" id="JAUEOZ010000001">
    <property type="protein sequence ID" value="MDN2480226.1"/>
    <property type="molecule type" value="Genomic_DNA"/>
</dbReference>
<sequence length="213" mass="24321">MITRHLLLLAESNLQSSLIAKQLQQLPNIDVGLCTPQDAIFRSHQMRVDLVFVDYDCLNEPELQSKLPDFDLFGWPLMVHNVPNGAVKQDLLRWKLLKGVLLKNASVSHMAEGVKYIFSGGLWLPRSYLEALLHHYRHSDAALECRHEDLTSRERQILELLSCGISNQQIATQLYLSESTIKSHIYKLYKKLDVHSRHDAIKVARINGTLVTS</sequence>
<evidence type="ECO:0000313" key="5">
    <source>
        <dbReference type="EMBL" id="MDN2480226.1"/>
    </source>
</evidence>
<dbReference type="RefSeq" id="WP_289962410.1">
    <property type="nucleotide sequence ID" value="NZ_JAUEOZ010000001.1"/>
</dbReference>
<evidence type="ECO:0000313" key="6">
    <source>
        <dbReference type="Proteomes" id="UP001169719"/>
    </source>
</evidence>
<dbReference type="PRINTS" id="PR00038">
    <property type="entry name" value="HTHLUXR"/>
</dbReference>
<dbReference type="Pfam" id="PF00196">
    <property type="entry name" value="GerE"/>
    <property type="match status" value="1"/>
</dbReference>
<protein>
    <submittedName>
        <fullName evidence="5">Response regulator transcription factor</fullName>
    </submittedName>
</protein>
<keyword evidence="6" id="KW-1185">Reference proteome</keyword>
<dbReference type="InterPro" id="IPR036388">
    <property type="entry name" value="WH-like_DNA-bd_sf"/>
</dbReference>
<dbReference type="InterPro" id="IPR016032">
    <property type="entry name" value="Sig_transdc_resp-reg_C-effctor"/>
</dbReference>
<dbReference type="Pfam" id="PF21155">
    <property type="entry name" value="VpsT-like_REC"/>
    <property type="match status" value="1"/>
</dbReference>
<comment type="caution">
    <text evidence="5">The sequence shown here is derived from an EMBL/GenBank/DDBJ whole genome shotgun (WGS) entry which is preliminary data.</text>
</comment>
<evidence type="ECO:0000256" key="2">
    <source>
        <dbReference type="ARBA" id="ARBA00023125"/>
    </source>
</evidence>
<dbReference type="PANTHER" id="PTHR44688">
    <property type="entry name" value="DNA-BINDING TRANSCRIPTIONAL ACTIVATOR DEVR_DOSR"/>
    <property type="match status" value="1"/>
</dbReference>
<dbReference type="SUPFAM" id="SSF46894">
    <property type="entry name" value="C-terminal effector domain of the bipartite response regulators"/>
    <property type="match status" value="1"/>
</dbReference>
<reference evidence="5" key="1">
    <citation type="submission" date="2024-05" db="EMBL/GenBank/DDBJ databases">
        <title>Genome Sequences of Four Agar- Degrading Marine Bacteria.</title>
        <authorList>
            <person name="Phillips E.K."/>
            <person name="Shaffer J.C."/>
            <person name="Henson M.W."/>
            <person name="Temperton B."/>
            <person name="Thrash C.J."/>
            <person name="Martin M.O."/>
        </authorList>
    </citation>
    <scope>NUCLEOTIDE SEQUENCE</scope>
    <source>
        <strain evidence="5">EKP203</strain>
    </source>
</reference>
<dbReference type="InterPro" id="IPR049151">
    <property type="entry name" value="CsgD-like_REC"/>
</dbReference>
<evidence type="ECO:0000256" key="1">
    <source>
        <dbReference type="ARBA" id="ARBA00023015"/>
    </source>
</evidence>
<feature type="domain" description="HTH luxR-type" evidence="4">
    <location>
        <begin position="143"/>
        <end position="208"/>
    </location>
</feature>
<evidence type="ECO:0000256" key="3">
    <source>
        <dbReference type="ARBA" id="ARBA00023163"/>
    </source>
</evidence>
<dbReference type="SMART" id="SM00421">
    <property type="entry name" value="HTH_LUXR"/>
    <property type="match status" value="1"/>
</dbReference>
<proteinExistence type="predicted"/>
<organism evidence="5 6">
    <name type="scientific">Vibrio agarivorans</name>
    <dbReference type="NCBI Taxonomy" id="153622"/>
    <lineage>
        <taxon>Bacteria</taxon>
        <taxon>Pseudomonadati</taxon>
        <taxon>Pseudomonadota</taxon>
        <taxon>Gammaproteobacteria</taxon>
        <taxon>Vibrionales</taxon>
        <taxon>Vibrionaceae</taxon>
        <taxon>Vibrio</taxon>
    </lineage>
</organism>
<evidence type="ECO:0000259" key="4">
    <source>
        <dbReference type="PROSITE" id="PS50043"/>
    </source>
</evidence>
<keyword evidence="1" id="KW-0805">Transcription regulation</keyword>
<dbReference type="Gene3D" id="1.10.10.10">
    <property type="entry name" value="Winged helix-like DNA-binding domain superfamily/Winged helix DNA-binding domain"/>
    <property type="match status" value="1"/>
</dbReference>
<dbReference type="PANTHER" id="PTHR44688:SF16">
    <property type="entry name" value="DNA-BINDING TRANSCRIPTIONAL ACTIVATOR DEVR_DOSR"/>
    <property type="match status" value="1"/>
</dbReference>
<name>A0ABT7XWT0_9VIBR</name>
<dbReference type="InterPro" id="IPR000792">
    <property type="entry name" value="Tscrpt_reg_LuxR_C"/>
</dbReference>
<keyword evidence="2" id="KW-0238">DNA-binding</keyword>
<accession>A0ABT7XWT0</accession>
<dbReference type="PROSITE" id="PS50043">
    <property type="entry name" value="HTH_LUXR_2"/>
    <property type="match status" value="1"/>
</dbReference>